<keyword evidence="1" id="KW-0812">Transmembrane</keyword>
<dbReference type="EMBL" id="CP001715">
    <property type="protein sequence ID" value="ACV37246.1"/>
    <property type="molecule type" value="Genomic_DNA"/>
</dbReference>
<evidence type="ECO:0008006" key="3">
    <source>
        <dbReference type="Google" id="ProtNLM"/>
    </source>
</evidence>
<reference evidence="2" key="2">
    <citation type="submission" date="2009-09" db="EMBL/GenBank/DDBJ databases">
        <title>Complete sequence of chromosome of Candidatus Accumulibacter phosphatis clade IIA str. UW-1.</title>
        <authorList>
            <consortium name="US DOE Joint Genome Institute"/>
            <person name="Martin H.G."/>
            <person name="Ivanova N."/>
            <person name="Kunin V."/>
            <person name="Warnecke F."/>
            <person name="Barry K."/>
            <person name="He S."/>
            <person name="Salamov A."/>
            <person name="Szeto E."/>
            <person name="Dalin E."/>
            <person name="Pangilinan J.L."/>
            <person name="Lapidus A."/>
            <person name="Lowry S."/>
            <person name="Kyrpides N.C."/>
            <person name="McMahon K.D."/>
            <person name="Hugenholtz P."/>
        </authorList>
    </citation>
    <scope>NUCLEOTIDE SEQUENCE [LARGE SCALE GENOMIC DNA]</scope>
    <source>
        <strain evidence="2">UW-1</strain>
    </source>
</reference>
<organism evidence="2">
    <name type="scientific">Accumulibacter regalis</name>
    <dbReference type="NCBI Taxonomy" id="522306"/>
    <lineage>
        <taxon>Bacteria</taxon>
        <taxon>Pseudomonadati</taxon>
        <taxon>Pseudomonadota</taxon>
        <taxon>Betaproteobacteria</taxon>
        <taxon>Candidatus Accumulibacter</taxon>
    </lineage>
</organism>
<dbReference type="InterPro" id="IPR018671">
    <property type="entry name" value="DUF2138"/>
</dbReference>
<dbReference type="STRING" id="522306.CAP2UW1_4001"/>
<dbReference type="AlphaFoldDB" id="C7RN60"/>
<dbReference type="KEGG" id="app:CAP2UW1_4001"/>
<evidence type="ECO:0000256" key="1">
    <source>
        <dbReference type="SAM" id="Phobius"/>
    </source>
</evidence>
<name>C7RN60_ACCRE</name>
<proteinExistence type="predicted"/>
<evidence type="ECO:0000313" key="2">
    <source>
        <dbReference type="EMBL" id="ACV37246.1"/>
    </source>
</evidence>
<feature type="transmembrane region" description="Helical" evidence="1">
    <location>
        <begin position="36"/>
        <end position="56"/>
    </location>
</feature>
<dbReference type="eggNOG" id="COG4685">
    <property type="taxonomic scope" value="Bacteria"/>
</dbReference>
<gene>
    <name evidence="2" type="ordered locus">CAP2UW1_4001</name>
</gene>
<keyword evidence="1" id="KW-1133">Transmembrane helix</keyword>
<dbReference type="Pfam" id="PF09909">
    <property type="entry name" value="DUF2138"/>
    <property type="match status" value="1"/>
</dbReference>
<keyword evidence="1" id="KW-0472">Membrane</keyword>
<protein>
    <recommendedName>
        <fullName evidence="3">DUF2138 domain-containing protein</fullName>
    </recommendedName>
</protein>
<reference evidence="2" key="1">
    <citation type="submission" date="2009-08" db="EMBL/GenBank/DDBJ databases">
        <authorList>
            <consortium name="US DOE Joint Genome Institute"/>
            <person name="Lucas S."/>
            <person name="Copeland A."/>
            <person name="Lapidus A."/>
            <person name="Glavina del Rio T."/>
            <person name="Dalin E."/>
            <person name="Tice H."/>
            <person name="Bruce D."/>
            <person name="Barry K."/>
            <person name="Pitluck S."/>
            <person name="Lowry S."/>
            <person name="Larimer F."/>
            <person name="Land M."/>
            <person name="Hauser L."/>
            <person name="Kyrpides N."/>
            <person name="Ivanova N."/>
            <person name="McMahon K.D."/>
            <person name="Hugenholtz P."/>
        </authorList>
    </citation>
    <scope>NUCLEOTIDE SEQUENCE</scope>
    <source>
        <strain evidence="2">UW-1</strain>
    </source>
</reference>
<dbReference type="NCBIfam" id="NF008500">
    <property type="entry name" value="PRK11410.1"/>
    <property type="match status" value="1"/>
</dbReference>
<dbReference type="HOGENOM" id="CLU_522489_0_0_4"/>
<dbReference type="OrthoDB" id="6978897at2"/>
<accession>C7RN60</accession>
<sequence>MRAVCAVAATAHTLFRWLPLMVTLSVSPALRQRRPWLYACLGLLAVILAIGAYRYWHKAPRYKGVSRLQVDLRQPEMLLATRNLAQVPKDVAAAPILAGLVDEQLVFHYEEDEARLSLEGSLRRLAYEHKVGIEDRFLSMLLAGPAEIGIWRSGKGRPEHFVARLERGVLARLSEAFARIALDDRQLKLVGKFSVAGDEISLYALDYGGGRQLAFAGHGENWVFLSDPALALDSEGTLTGDAETVLGELLRGAHPWQAKLPASVTAQHSFVIGQQALTLGYAHFLPALAGLRFDHADGNWQASLRLNQTSATAALDTAGIWRAVPLGAALCTALPVDWPATAAPLAVLLGKDAVLPATLAALDPIAAVCWFAGSRLSAPLFIARAATAMPLDAGQLLARLAEKSWSATGAKAAGKDAESQIHAVTVASRHGIRPPDGGARAFEPALAWRGGLIFFSPDRRQVDTALDVAGKRAAALGDEPGLHGPGWLVFDPPQLARLLRSEVQEVLPADEESYFREVARNRLWPRLDAWGQQHQAAVAVPGAGGTDGFVTLDIRPLQESAR</sequence>